<dbReference type="PROSITE" id="PS51257">
    <property type="entry name" value="PROKAR_LIPOPROTEIN"/>
    <property type="match status" value="1"/>
</dbReference>
<sequence length="428" mass="45547">MKTLDIKSKIKSLGVLGLLLIGFACTPEDEDLSLGQKAEAAFTVEAIEGMRNTYQLRSTAESAFIYKWDLGDGEEPFSGTQIDTAFFENKGAYTITLTVVSEGGYSTTTQNIEVKNDAVTGTSAINAGNMEVDSAWSFTVSGTAETNYEFIDGALTITNGNPSQGGVAIWQAVELKGGRAYVFDADMKGAGMTNSWVEVILLDEAPEEGSDPSGTKFIGLHTWTGCGSTAFESALSDISCLGDGKVNIAEDGTYYIVIKVGSWDGYLGDGGVTIDNIEFVAQERLTEGDNILAGSDMETPAAWNIANMGATLTTLEFTDGVMKFTNGTTSVQTNIGVWQAVEVEAGQIYKMKADVNDPGSTSSWQEFYVSTTAPEDGTDYSTGRIYVGNTISFAESGTVYVVIKVGSWDGNLAAEGVTIDNVELVEMN</sequence>
<evidence type="ECO:0000259" key="1">
    <source>
        <dbReference type="PROSITE" id="PS50093"/>
    </source>
</evidence>
<dbReference type="PROSITE" id="PS50093">
    <property type="entry name" value="PKD"/>
    <property type="match status" value="1"/>
</dbReference>
<dbReference type="SUPFAM" id="SSF49299">
    <property type="entry name" value="PKD domain"/>
    <property type="match status" value="1"/>
</dbReference>
<accession>A0A2T4DU50</accession>
<gene>
    <name evidence="2" type="ORF">C9994_03235</name>
</gene>
<dbReference type="Pfam" id="PF18911">
    <property type="entry name" value="PKD_4"/>
    <property type="match status" value="1"/>
</dbReference>
<dbReference type="InterPro" id="IPR022409">
    <property type="entry name" value="PKD/Chitinase_dom"/>
</dbReference>
<dbReference type="Gene3D" id="2.60.40.10">
    <property type="entry name" value="Immunoglobulins"/>
    <property type="match status" value="1"/>
</dbReference>
<dbReference type="InterPro" id="IPR013783">
    <property type="entry name" value="Ig-like_fold"/>
</dbReference>
<dbReference type="CDD" id="cd00146">
    <property type="entry name" value="PKD"/>
    <property type="match status" value="1"/>
</dbReference>
<feature type="domain" description="PKD" evidence="1">
    <location>
        <begin position="53"/>
        <end position="114"/>
    </location>
</feature>
<evidence type="ECO:0000313" key="2">
    <source>
        <dbReference type="EMBL" id="PTB97361.1"/>
    </source>
</evidence>
<dbReference type="InterPro" id="IPR000601">
    <property type="entry name" value="PKD_dom"/>
</dbReference>
<organism evidence="2 3">
    <name type="scientific">Marivirga lumbricoides</name>
    <dbReference type="NCBI Taxonomy" id="1046115"/>
    <lineage>
        <taxon>Bacteria</taxon>
        <taxon>Pseudomonadati</taxon>
        <taxon>Bacteroidota</taxon>
        <taxon>Cytophagia</taxon>
        <taxon>Cytophagales</taxon>
        <taxon>Marivirgaceae</taxon>
        <taxon>Marivirga</taxon>
    </lineage>
</organism>
<name>A0A2T4DU50_9BACT</name>
<dbReference type="InterPro" id="IPR035986">
    <property type="entry name" value="PKD_dom_sf"/>
</dbReference>
<comment type="caution">
    <text evidence="2">The sequence shown here is derived from an EMBL/GenBank/DDBJ whole genome shotgun (WGS) entry which is preliminary data.</text>
</comment>
<dbReference type="SMART" id="SM00089">
    <property type="entry name" value="PKD"/>
    <property type="match status" value="1"/>
</dbReference>
<evidence type="ECO:0000313" key="3">
    <source>
        <dbReference type="Proteomes" id="UP000240608"/>
    </source>
</evidence>
<proteinExistence type="predicted"/>
<dbReference type="AlphaFoldDB" id="A0A2T4DU50"/>
<dbReference type="Proteomes" id="UP000240608">
    <property type="component" value="Unassembled WGS sequence"/>
</dbReference>
<reference evidence="2 3" key="1">
    <citation type="submission" date="2018-03" db="EMBL/GenBank/DDBJ databases">
        <title>Cross-interface Injection: A General Nanoliter Liquid Handling Method Applied to Single Cells Genome Amplification Automated Nanoliter Liquid Handling Applied to Single Cell Multiple Displacement Amplification.</title>
        <authorList>
            <person name="Yun J."/>
            <person name="Xu P."/>
            <person name="Xu J."/>
            <person name="Dai X."/>
            <person name="Wang Y."/>
            <person name="Zheng X."/>
            <person name="Cao C."/>
            <person name="Yi Q."/>
            <person name="Zhu Y."/>
            <person name="Wang L."/>
            <person name="Dong Z."/>
            <person name="Huang Y."/>
            <person name="Huang L."/>
            <person name="Du W."/>
        </authorList>
    </citation>
    <scope>NUCLEOTIDE SEQUENCE [LARGE SCALE GENOMIC DNA]</scope>
    <source>
        <strain evidence="2 3">Z-D1-2</strain>
    </source>
</reference>
<protein>
    <recommendedName>
        <fullName evidence="1">PKD domain-containing protein</fullName>
    </recommendedName>
</protein>
<dbReference type="EMBL" id="PYVU01000016">
    <property type="protein sequence ID" value="PTB97361.1"/>
    <property type="molecule type" value="Genomic_DNA"/>
</dbReference>